<keyword evidence="4" id="KW-0158">Chromosome</keyword>
<gene>
    <name evidence="18" type="ORF">TSIB3V08_LOCUS10876</name>
</gene>
<evidence type="ECO:0000256" key="7">
    <source>
        <dbReference type="ARBA" id="ARBA00022763"/>
    </source>
</evidence>
<dbReference type="GO" id="GO:0004222">
    <property type="term" value="F:metalloendopeptidase activity"/>
    <property type="evidence" value="ECO:0007669"/>
    <property type="project" value="InterPro"/>
</dbReference>
<feature type="compositionally biased region" description="Polar residues" evidence="15">
    <location>
        <begin position="588"/>
        <end position="602"/>
    </location>
</feature>
<feature type="compositionally biased region" description="Polar residues" evidence="15">
    <location>
        <begin position="57"/>
        <end position="66"/>
    </location>
</feature>
<reference evidence="18" key="1">
    <citation type="submission" date="2020-11" db="EMBL/GenBank/DDBJ databases">
        <authorList>
            <person name="Tran Van P."/>
        </authorList>
    </citation>
    <scope>NUCLEOTIDE SEQUENCE</scope>
</reference>
<comment type="subcellular location">
    <subcellularLocation>
        <location evidence="2">Chromosome</location>
    </subcellularLocation>
    <subcellularLocation>
        <location evidence="1">Nucleus</location>
    </subcellularLocation>
</comment>
<dbReference type="AlphaFoldDB" id="A0A7R9B5R4"/>
<dbReference type="InterPro" id="IPR006640">
    <property type="entry name" value="SprT-like_domain"/>
</dbReference>
<keyword evidence="13" id="KW-0539">Nucleus</keyword>
<keyword evidence="7" id="KW-0227">DNA damage</keyword>
<feature type="region of interest" description="Disordered" evidence="15">
    <location>
        <begin position="585"/>
        <end position="637"/>
    </location>
</feature>
<evidence type="ECO:0000256" key="1">
    <source>
        <dbReference type="ARBA" id="ARBA00004123"/>
    </source>
</evidence>
<evidence type="ECO:0000256" key="15">
    <source>
        <dbReference type="SAM" id="MobiDB-lite"/>
    </source>
</evidence>
<dbReference type="GO" id="GO:0006508">
    <property type="term" value="P:proteolysis"/>
    <property type="evidence" value="ECO:0007669"/>
    <property type="project" value="UniProtKB-KW"/>
</dbReference>
<feature type="compositionally biased region" description="Polar residues" evidence="15">
    <location>
        <begin position="296"/>
        <end position="319"/>
    </location>
</feature>
<keyword evidence="5" id="KW-0645">Protease</keyword>
<feature type="domain" description="UBZ4-type" evidence="17">
    <location>
        <begin position="745"/>
        <end position="766"/>
    </location>
</feature>
<dbReference type="GO" id="GO:0008270">
    <property type="term" value="F:zinc ion binding"/>
    <property type="evidence" value="ECO:0007669"/>
    <property type="project" value="UniProtKB-KW"/>
</dbReference>
<evidence type="ECO:0000256" key="2">
    <source>
        <dbReference type="ARBA" id="ARBA00004286"/>
    </source>
</evidence>
<dbReference type="InterPro" id="IPR055220">
    <property type="entry name" value="SPRTN_ZBD"/>
</dbReference>
<dbReference type="InterPro" id="IPR006642">
    <property type="entry name" value="Rad18_UBZ4"/>
</dbReference>
<evidence type="ECO:0000256" key="8">
    <source>
        <dbReference type="ARBA" id="ARBA00022771"/>
    </source>
</evidence>
<feature type="compositionally biased region" description="Basic and acidic residues" evidence="15">
    <location>
        <begin position="612"/>
        <end position="625"/>
    </location>
</feature>
<evidence type="ECO:0000259" key="17">
    <source>
        <dbReference type="SMART" id="SM00734"/>
    </source>
</evidence>
<feature type="domain" description="SprT-like" evidence="16">
    <location>
        <begin position="81"/>
        <end position="250"/>
    </location>
</feature>
<dbReference type="GO" id="GO:0031593">
    <property type="term" value="F:polyubiquitin modification-dependent protein binding"/>
    <property type="evidence" value="ECO:0007669"/>
    <property type="project" value="TreeGrafter"/>
</dbReference>
<evidence type="ECO:0000256" key="13">
    <source>
        <dbReference type="ARBA" id="ARBA00023242"/>
    </source>
</evidence>
<evidence type="ECO:0000313" key="18">
    <source>
        <dbReference type="EMBL" id="CAD7266862.1"/>
    </source>
</evidence>
<protein>
    <recommendedName>
        <fullName evidence="14">Protein with SprT-like domain at the N terminus</fullName>
    </recommendedName>
</protein>
<evidence type="ECO:0000256" key="14">
    <source>
        <dbReference type="ARBA" id="ARBA00030396"/>
    </source>
</evidence>
<evidence type="ECO:0000256" key="4">
    <source>
        <dbReference type="ARBA" id="ARBA00022454"/>
    </source>
</evidence>
<dbReference type="GO" id="GO:0006281">
    <property type="term" value="P:DNA repair"/>
    <property type="evidence" value="ECO:0007669"/>
    <property type="project" value="UniProtKB-KW"/>
</dbReference>
<keyword evidence="9" id="KW-0378">Hydrolase</keyword>
<keyword evidence="6" id="KW-0479">Metal-binding</keyword>
<dbReference type="Gene3D" id="3.30.160.60">
    <property type="entry name" value="Classic Zinc Finger"/>
    <property type="match status" value="1"/>
</dbReference>
<dbReference type="PANTHER" id="PTHR21220">
    <property type="entry name" value="DNA-DEPENDENT METALLOPROTEASE SPRTN"/>
    <property type="match status" value="1"/>
</dbReference>
<dbReference type="SMART" id="SM00734">
    <property type="entry name" value="ZnF_Rad18"/>
    <property type="match status" value="3"/>
</dbReference>
<sequence>MDVDLDFALALQLQEQLNNEEKNKVVSPLPLNNGSQIHSKSSPNKDKENLFHGSYRNGANKQHPKQTSLIDPSWEYLDPTPDIHGMFLQFDKRFFWGKLCNVVVKWSNRMTLCAGICCYEGHGGLCSISLSAPLLKLRPRKDLVETLLHEMIHAYLFVTHNNRDRDGHGPEFHKHMNRINQEAGTKITVYHTFHDEVELYLQHWWRCNGPCQKRPPFFGMVRRATNRAPGPNDFWWAGHMGNCGGSYIKVKEPEGFQTKKSKTTGSKNVPKEPLGKDIRSFFPGTGNTLGNGGASGPTSKDNNRFSPGTGNALGTSGASKPTAKDNHRFFPGTGNTLENKGASKTKAKDNHRFSPGNGNAPEKIVGTIPSVHTSVGNSPCGTFAAKNIGNRNSKMVNGKTVPNVDIMVKNRTQSKTGSPGVSTNGATLVNKVVGFKDLDKISTNKTNSPTCIPNCSSVLKNNGVGFNEPKNVLANRYPGTSGQVGTKPARGGFGGMLANKGGGTLVVTNKGNKSKIPVSTTTTTPKKFVPFFGEGTVLGVGTAQTLTKLNLSKGEVAINNLNGTNQPVSTLSEKNVAWKLNDFDSNSKENSSCSTKRSNPDTSTKKRSTHLNHTDFAKKPKDNSQESKPYITSPGLSETIEIFDSPEKSRDVSSKCPVCNIMTDQELNAHLDLCLQSAFDDKPVIVHCPLCNKELSEQNLNDHLETCVQCVFTEQDETIEDEDDVLVFSLNGSESSGDDKESRYPCPCCATWIEEDAMNQHLDLCLSAGLLKELS</sequence>
<evidence type="ECO:0000256" key="12">
    <source>
        <dbReference type="ARBA" id="ARBA00023204"/>
    </source>
</evidence>
<feature type="domain" description="UBZ4-type" evidence="17">
    <location>
        <begin position="685"/>
        <end position="708"/>
    </location>
</feature>
<evidence type="ECO:0000256" key="10">
    <source>
        <dbReference type="ARBA" id="ARBA00022833"/>
    </source>
</evidence>
<feature type="domain" description="UBZ4-type" evidence="17">
    <location>
        <begin position="653"/>
        <end position="675"/>
    </location>
</feature>
<comment type="similarity">
    <text evidence="3">Belongs to the Spartan family.</text>
</comment>
<dbReference type="PANTHER" id="PTHR21220:SF0">
    <property type="entry name" value="DNA-DEPENDENT METALLOPROTEASE SPRTN"/>
    <property type="match status" value="1"/>
</dbReference>
<dbReference type="GO" id="GO:0005694">
    <property type="term" value="C:chromosome"/>
    <property type="evidence" value="ECO:0007669"/>
    <property type="project" value="UniProtKB-SubCell"/>
</dbReference>
<keyword evidence="12" id="KW-0234">DNA repair</keyword>
<keyword evidence="11" id="KW-0482">Metalloprotease</keyword>
<evidence type="ECO:0000256" key="6">
    <source>
        <dbReference type="ARBA" id="ARBA00022723"/>
    </source>
</evidence>
<dbReference type="Pfam" id="PF22934">
    <property type="entry name" value="SPRTN_ZBD"/>
    <property type="match status" value="1"/>
</dbReference>
<dbReference type="Pfam" id="PF10263">
    <property type="entry name" value="SprT-like"/>
    <property type="match status" value="1"/>
</dbReference>
<dbReference type="InterPro" id="IPR044245">
    <property type="entry name" value="Spartan"/>
</dbReference>
<dbReference type="GO" id="GO:0005634">
    <property type="term" value="C:nucleus"/>
    <property type="evidence" value="ECO:0007669"/>
    <property type="project" value="UniProtKB-SubCell"/>
</dbReference>
<evidence type="ECO:0000259" key="16">
    <source>
        <dbReference type="SMART" id="SM00731"/>
    </source>
</evidence>
<keyword evidence="8" id="KW-0863">Zinc-finger</keyword>
<proteinExistence type="inferred from homology"/>
<evidence type="ECO:0000256" key="9">
    <source>
        <dbReference type="ARBA" id="ARBA00022801"/>
    </source>
</evidence>
<dbReference type="GO" id="GO:0003697">
    <property type="term" value="F:single-stranded DNA binding"/>
    <property type="evidence" value="ECO:0007669"/>
    <property type="project" value="InterPro"/>
</dbReference>
<feature type="region of interest" description="Disordered" evidence="15">
    <location>
        <begin position="22"/>
        <end position="66"/>
    </location>
</feature>
<accession>A0A7R9B5R4</accession>
<keyword evidence="10" id="KW-0862">Zinc</keyword>
<feature type="region of interest" description="Disordered" evidence="15">
    <location>
        <begin position="256"/>
        <end position="362"/>
    </location>
</feature>
<evidence type="ECO:0000256" key="5">
    <source>
        <dbReference type="ARBA" id="ARBA00022670"/>
    </source>
</evidence>
<feature type="compositionally biased region" description="Basic and acidic residues" evidence="15">
    <location>
        <begin position="269"/>
        <end position="279"/>
    </location>
</feature>
<feature type="compositionally biased region" description="Polar residues" evidence="15">
    <location>
        <begin position="30"/>
        <end position="42"/>
    </location>
</feature>
<dbReference type="EMBL" id="OC007817">
    <property type="protein sequence ID" value="CAD7266862.1"/>
    <property type="molecule type" value="Genomic_DNA"/>
</dbReference>
<organism evidence="18">
    <name type="scientific">Timema shepardi</name>
    <name type="common">Walking stick</name>
    <dbReference type="NCBI Taxonomy" id="629360"/>
    <lineage>
        <taxon>Eukaryota</taxon>
        <taxon>Metazoa</taxon>
        <taxon>Ecdysozoa</taxon>
        <taxon>Arthropoda</taxon>
        <taxon>Hexapoda</taxon>
        <taxon>Insecta</taxon>
        <taxon>Pterygota</taxon>
        <taxon>Neoptera</taxon>
        <taxon>Polyneoptera</taxon>
        <taxon>Phasmatodea</taxon>
        <taxon>Timematodea</taxon>
        <taxon>Timematoidea</taxon>
        <taxon>Timematidae</taxon>
        <taxon>Timema</taxon>
    </lineage>
</organism>
<dbReference type="SMART" id="SM00731">
    <property type="entry name" value="SprT"/>
    <property type="match status" value="1"/>
</dbReference>
<evidence type="ECO:0000256" key="11">
    <source>
        <dbReference type="ARBA" id="ARBA00023049"/>
    </source>
</evidence>
<evidence type="ECO:0000256" key="3">
    <source>
        <dbReference type="ARBA" id="ARBA00010724"/>
    </source>
</evidence>
<name>A0A7R9B5R4_TIMSH</name>